<sequence>MDKSMKFKISRRNFLKMAGVATTGIMLSNIPNKSVAHAKAAVTGSCSYGGRDIPLLYEADVCVLGGGPSGVAAAVSAGKKGAEALLVEKGITLGGLQTMGNVIPCMTTWAPNSDTSFVTDLKKHLEKYGIDYDDHNEKSEVGIWTNPEALSYIYDEMCLEANVEVLYNTTFVDVLKKGHSITHLIVQTIDGLKAIKAKTFIDCSGDAILARTAGVPSEHGFEKTGKNQPMSFRFEMGGIDLDKVYQYVTVELGDDFCPTKPPHYEFAEARHRTRQYVLEKFMVDGIASGELTEEDAEYMQAFAIVGKPGTISMNCPELPLQYSASDPLSYSRGVMAGRQMIHRISQYFIKHMPGFEKAYLAKEASMLGARESWRIKGKYYLVEDDYHNQSRFKDAVARTAWFIDAHGEKVSEKLPKGAYYEIPYRSLVANEISNLIMAGRCISASFILQASMRIQLTCMSIGEAAGVAAAWGIQNNIAANDIKWEEIPASHRSYVSK</sequence>
<dbReference type="EMBL" id="FQYW01000008">
    <property type="protein sequence ID" value="SHI59793.1"/>
    <property type="molecule type" value="Genomic_DNA"/>
</dbReference>
<organism evidence="6 7">
    <name type="scientific">Anaerovibrio lipolyticus DSM 3074</name>
    <dbReference type="NCBI Taxonomy" id="1120997"/>
    <lineage>
        <taxon>Bacteria</taxon>
        <taxon>Bacillati</taxon>
        <taxon>Bacillota</taxon>
        <taxon>Negativicutes</taxon>
        <taxon>Selenomonadales</taxon>
        <taxon>Selenomonadaceae</taxon>
        <taxon>Anaerovibrio</taxon>
    </lineage>
</organism>
<name>A0A1M6CFU3_9FIRM</name>
<dbReference type="Gene3D" id="3.50.50.60">
    <property type="entry name" value="FAD/NAD(P)-binding domain"/>
    <property type="match status" value="1"/>
</dbReference>
<dbReference type="NCBIfam" id="TIGR01409">
    <property type="entry name" value="TAT_signal_seq"/>
    <property type="match status" value="1"/>
</dbReference>
<dbReference type="SUPFAM" id="SSF51905">
    <property type="entry name" value="FAD/NAD(P)-binding domain"/>
    <property type="match status" value="1"/>
</dbReference>
<dbReference type="AlphaFoldDB" id="A0A1M6CFU3"/>
<protein>
    <submittedName>
        <fullName evidence="6">Tat (Twin-arginine translocation) pathway signal sequence</fullName>
    </submittedName>
</protein>
<keyword evidence="1" id="KW-0004">4Fe-4S</keyword>
<dbReference type="InterPro" id="IPR019546">
    <property type="entry name" value="TAT_signal_bac_arc"/>
</dbReference>
<keyword evidence="3" id="KW-0560">Oxidoreductase</keyword>
<gene>
    <name evidence="6" type="ORF">SAMN02745671_01086</name>
</gene>
<evidence type="ECO:0000313" key="6">
    <source>
        <dbReference type="EMBL" id="SHI59793.1"/>
    </source>
</evidence>
<dbReference type="InterPro" id="IPR006311">
    <property type="entry name" value="TAT_signal"/>
</dbReference>
<dbReference type="RefSeq" id="WP_052212224.1">
    <property type="nucleotide sequence ID" value="NZ_FQYW01000008.1"/>
</dbReference>
<dbReference type="GO" id="GO:0051539">
    <property type="term" value="F:4 iron, 4 sulfur cluster binding"/>
    <property type="evidence" value="ECO:0007669"/>
    <property type="project" value="UniProtKB-KW"/>
</dbReference>
<dbReference type="GO" id="GO:0016491">
    <property type="term" value="F:oxidoreductase activity"/>
    <property type="evidence" value="ECO:0007669"/>
    <property type="project" value="UniProtKB-KW"/>
</dbReference>
<dbReference type="InterPro" id="IPR039650">
    <property type="entry name" value="HdrA-like"/>
</dbReference>
<evidence type="ECO:0000256" key="1">
    <source>
        <dbReference type="ARBA" id="ARBA00022485"/>
    </source>
</evidence>
<proteinExistence type="predicted"/>
<keyword evidence="5" id="KW-0411">Iron-sulfur</keyword>
<dbReference type="Pfam" id="PF12831">
    <property type="entry name" value="FAD_oxidored"/>
    <property type="match status" value="1"/>
</dbReference>
<dbReference type="PANTHER" id="PTHR43498:SF1">
    <property type="entry name" value="COB--COM HETERODISULFIDE REDUCTASE IRON-SULFUR SUBUNIT A"/>
    <property type="match status" value="1"/>
</dbReference>
<keyword evidence="2" id="KW-0479">Metal-binding</keyword>
<evidence type="ECO:0000256" key="3">
    <source>
        <dbReference type="ARBA" id="ARBA00023002"/>
    </source>
</evidence>
<evidence type="ECO:0000256" key="4">
    <source>
        <dbReference type="ARBA" id="ARBA00023004"/>
    </source>
</evidence>
<dbReference type="GO" id="GO:0046872">
    <property type="term" value="F:metal ion binding"/>
    <property type="evidence" value="ECO:0007669"/>
    <property type="project" value="UniProtKB-KW"/>
</dbReference>
<dbReference type="InterPro" id="IPR036188">
    <property type="entry name" value="FAD/NAD-bd_sf"/>
</dbReference>
<evidence type="ECO:0000313" key="7">
    <source>
        <dbReference type="Proteomes" id="UP000191240"/>
    </source>
</evidence>
<reference evidence="6 7" key="1">
    <citation type="submission" date="2016-11" db="EMBL/GenBank/DDBJ databases">
        <authorList>
            <person name="Jaros S."/>
            <person name="Januszkiewicz K."/>
            <person name="Wedrychowicz H."/>
        </authorList>
    </citation>
    <scope>NUCLEOTIDE SEQUENCE [LARGE SCALE GENOMIC DNA]</scope>
    <source>
        <strain evidence="6 7">DSM 3074</strain>
    </source>
</reference>
<dbReference type="PANTHER" id="PTHR43498">
    <property type="entry name" value="FERREDOXIN:COB-COM HETERODISULFIDE REDUCTASE SUBUNIT A"/>
    <property type="match status" value="1"/>
</dbReference>
<evidence type="ECO:0000256" key="5">
    <source>
        <dbReference type="ARBA" id="ARBA00023014"/>
    </source>
</evidence>
<evidence type="ECO:0000256" key="2">
    <source>
        <dbReference type="ARBA" id="ARBA00022723"/>
    </source>
</evidence>
<dbReference type="PROSITE" id="PS51318">
    <property type="entry name" value="TAT"/>
    <property type="match status" value="1"/>
</dbReference>
<accession>A0A1M6CFU3</accession>
<keyword evidence="4" id="KW-0408">Iron</keyword>
<dbReference type="Proteomes" id="UP000191240">
    <property type="component" value="Unassembled WGS sequence"/>
</dbReference>